<evidence type="ECO:0000259" key="4">
    <source>
        <dbReference type="Pfam" id="PF25275"/>
    </source>
</evidence>
<dbReference type="InterPro" id="IPR033803">
    <property type="entry name" value="CBD-like_Golvesin-Xly"/>
</dbReference>
<feature type="compositionally biased region" description="Basic residues" evidence="2">
    <location>
        <begin position="2546"/>
        <end position="2568"/>
    </location>
</feature>
<sequence length="2578" mass="289549">MKNLVRKFLVLSFIFIFWLVGLGPTPVFAAEALKEWNYQRSLIAPPASANPEKGILDKIKNFFTGDDEEDSKSKNPNIPVHTNSVPEGKVKEKAKRVKELINERKPNAKFHQLSDGKIEAEISPTPIHYKDSSGKWQDIKNTITTSKQDASYGFANTTNSFQTYFGNQSSGSLVKVKSGTHQLEMGLLEAKTIEKQPTVKENQIAYPELKPNMKVEYQMQEDAVKESIIFDRVPDTFAYQFKLNLEGLTATQQKDGSIKVESNQDGRMVFTIPKPFMMDSKPNPQSPYGKEWSPNVTQTIEQKGSEATLTIQADEKWLKDSARQFPVILDPTIIVQPPPTGNTTNSQDTMITNASPDSNFYSSWKLATGTDKEKISRSLVKFDLSSIPAGTSIDAARVELYYDQQFGGDNEVDFSMHRMMQDWDPKTATWNQAQTGVPWNKANGVDTGSYQSSLEYNTEVVDDHDSSNKAVMNGQWGSMRSDSSHDGSFFMSPSGLGSDTFTWIPKLTESGKYELQMWYPAGFATNAPYTVYHANGTTNVSVDQSKDAGKWSTKGTFEFQAGNSNKIVLNNKADSAVYADAMRLIKYSVDTKKKAVGNKTHSFTARSLVQDWINGTQPNFGVMVKAKEEAKKLGGVNYTASSDDFFGQDQDQIRPKLVVTYGKPGVVLDQPTKLHATGAELSWSKYTGGDFVEYQVHRSTEQNFVPDETTLIAPIEKLDQLAYTDTTSPAVPTMGDNNRVNRDPEYYYMIAVKTSDGDLVGTDTKFVRLPKAGQIRQIVKAGKDTSISSGKPTEALDSIWGNNWLVAGNHHARYGDIRSLVHFDTSELPTGVKVTSARMGLWSWLMESEDAKASPASYRVHPLQNDFTEDTNWNTSGKGGSYGPHIDQQKANSEAIPNAPHWTYWDTTSTVQSWLKGTSVNKGLLVKSADELRENGELVYFLSSEASARSLRPQLEVTYTDESAGSSYYAPSTPSVMSPGNDYEVFVTVTNTTDETWRGGSNHLSYHWVDSTGKEIGTSDNQAKTTFRPIDENGIEYPDPVDIKPGQSIKVRAKVIAPTLSSSNLRQEFTLRWDILQDSKNWLSQSEKPVATLNQKIAVEKDKTEKNLGEAATHIKENTGPGSTAGANLFKGNFAYSFTPFKHSTKGFATYATLTYNSLNDQSTIMGKGWSLGTNSMMSIGAPMSNAAQIDTRTDQIVSGSVVLVDDEGSSHTFTYDKNKKKLVPPSGTNLTLQYQSGKGGSIDQRKWIVSASNQTKYYFDREGYVTEVVNRNGNKLTFTYEKKKIDNKDAKILKYMTDTAGRRVMNLTYTSKNQLEYIDDLVGRRTALSYDGDGRLVKIVDGIDKNNNSEALARTYQFTYHATKKNMMTGVIDPKGNKTSVQYIETGTDANKIGEWINRDGKSTYFNYNGNEANVTDAKNRKTRFLFDARGRNISFTNAMNQTTKYAYDDDDNLIRTEEPNGAVSTTTYDPHNHGLPVTKMDPVNNALTDASARKASKSEYKYSDDYTSALLTKATSPEGKTVTYTHDKNGNIISEKDSMGNETKISYYITDAKGKAIDTTDPNASGTNTGLLKTKTDPNGQVTTFGDPTADDLGYDPNGKPKKVKDPMGNTTVYTYGPRGEILTTTDSKGNTTTITYDLLGDIVKTVTPKDQLNRQFITTQGPVFDKNGNALSQTTPTGAETKSEYDKMDRVIKTILPKDDNSTTERTKTFTYNEVGKLVKETEPNGNLTPDNADDFSTSYEHNDLDQVTTITNAKGDQIKQEYDNVGNLIKVTQPLGVLTADPDDYSIKKEYDLNHRVIKEIDAKGKYVQTTYNADGLVTSARDKEGNFKYSYYDARGLLTESRYQHDTDKVRITKYRYDKMGNQTEVETPRGVETPNEGDFVLKKSYDALNRVSETFFSYDPTSVNTRFREQHSIRYKYDSTGNVVEVSTPPTEGSNTRNTATFSYYDNGLIKQIQDPWKTKTNYQYNDIGLETERLVQSADEKMQRKMTWDYYPDGKVKKTYDAGLRTPDSQVFDYKRLEYAYDANGNLVETKDQSTGAKLDTYRMSYTSMNQVSKVEDISKGVVKNKREFEYDRNGNIDSQEDPLTRSMFYYDTMNQVEQLASREAGTKEYQWTKYERTPNGQLSKVTKPNEMTTSYTYYLDALLKEMETKKKDGTTIQKHALEYNANGHRTKDTYTGIDADKEAFNYIYSYQYDPRDRLVEYNKTGTSSSKEQYVLDANSNIISKTKDGVATNYQYDKDRLISETTSGKTKKYEYDSIGRVSQIKADDVTQEEYRYDVFDNIKEHQKLSQKTQYEYDAQDRTIAKTESAGTSSAKKIKYNYLGTGGQVISEEVDGIINRSYTYSAWGERLSMTKKMAQGSETSYYLNNTDVDVEMLLDEQGEVRATYGYSPYGENDEALFSGVDKPDPKDPKKEMYNAYRYSGKPWDPNTKSYDLGFRNYFPEVGRYLTADSYTDSEKYRGLLMDAQNYNMYGFTNGNPISYHDPDGHAMLGSDGERAFYGSSGNLVISGSRDDNVNGIHKWNKRKGTYERISDLSGNRIKKSKNPTKQRTQHPPKVKSMNRKLWDQTTEV</sequence>
<dbReference type="Pfam" id="PF25023">
    <property type="entry name" value="TEN_YD-shell"/>
    <property type="match status" value="1"/>
</dbReference>
<dbReference type="NCBIfam" id="TIGR03696">
    <property type="entry name" value="Rhs_assc_core"/>
    <property type="match status" value="1"/>
</dbReference>
<dbReference type="Pfam" id="PF05593">
    <property type="entry name" value="RHS_repeat"/>
    <property type="match status" value="1"/>
</dbReference>
<dbReference type="Gene3D" id="2.180.10.10">
    <property type="entry name" value="RHS repeat-associated core"/>
    <property type="match status" value="3"/>
</dbReference>
<dbReference type="RefSeq" id="WP_307252259.1">
    <property type="nucleotide sequence ID" value="NZ_JAUSUV010000005.1"/>
</dbReference>
<protein>
    <submittedName>
        <fullName evidence="5">RHS repeat-associated protein</fullName>
    </submittedName>
</protein>
<evidence type="ECO:0000313" key="5">
    <source>
        <dbReference type="EMBL" id="MDQ0417307.1"/>
    </source>
</evidence>
<evidence type="ECO:0000256" key="2">
    <source>
        <dbReference type="SAM" id="MobiDB-lite"/>
    </source>
</evidence>
<feature type="region of interest" description="Disordered" evidence="2">
    <location>
        <begin position="1571"/>
        <end position="1613"/>
    </location>
</feature>
<keyword evidence="6" id="KW-1185">Reference proteome</keyword>
<dbReference type="InterPro" id="IPR056823">
    <property type="entry name" value="TEN-like_YD-shell"/>
</dbReference>
<dbReference type="NCBIfam" id="NF033679">
    <property type="entry name" value="DNRLRE_dom"/>
    <property type="match status" value="2"/>
</dbReference>
<evidence type="ECO:0000256" key="1">
    <source>
        <dbReference type="ARBA" id="ARBA00022737"/>
    </source>
</evidence>
<keyword evidence="1" id="KW-0677">Repeat</keyword>
<feature type="domain" description="Golvesin/Xly CBD-like" evidence="4">
    <location>
        <begin position="460"/>
        <end position="585"/>
    </location>
</feature>
<feature type="compositionally biased region" description="Polar residues" evidence="2">
    <location>
        <begin position="1571"/>
        <end position="1588"/>
    </location>
</feature>
<reference evidence="5 6" key="1">
    <citation type="submission" date="2023-07" db="EMBL/GenBank/DDBJ databases">
        <title>Genomic Encyclopedia of Type Strains, Phase IV (KMG-IV): sequencing the most valuable type-strain genomes for metagenomic binning, comparative biology and taxonomic classification.</title>
        <authorList>
            <person name="Goeker M."/>
        </authorList>
    </citation>
    <scope>NUCLEOTIDE SEQUENCE [LARGE SCALE GENOMIC DNA]</scope>
    <source>
        <strain evidence="5 6">DSM 46876</strain>
    </source>
</reference>
<dbReference type="Proteomes" id="UP001238450">
    <property type="component" value="Unassembled WGS sequence"/>
</dbReference>
<dbReference type="InterPro" id="IPR022385">
    <property type="entry name" value="Rhs_assc_core"/>
</dbReference>
<name>A0AAJ1THX8_9BACL</name>
<comment type="caution">
    <text evidence="5">The sequence shown here is derived from an EMBL/GenBank/DDBJ whole genome shotgun (WGS) entry which is preliminary data.</text>
</comment>
<evidence type="ECO:0000259" key="3">
    <source>
        <dbReference type="Pfam" id="PF25023"/>
    </source>
</evidence>
<evidence type="ECO:0000313" key="6">
    <source>
        <dbReference type="Proteomes" id="UP001238450"/>
    </source>
</evidence>
<feature type="domain" description="Teneurin-like YD-shell" evidence="3">
    <location>
        <begin position="2160"/>
        <end position="2487"/>
    </location>
</feature>
<dbReference type="EMBL" id="JAUSUV010000005">
    <property type="protein sequence ID" value="MDQ0417307.1"/>
    <property type="molecule type" value="Genomic_DNA"/>
</dbReference>
<gene>
    <name evidence="5" type="ORF">J2Z48_001479</name>
</gene>
<dbReference type="InterPro" id="IPR006530">
    <property type="entry name" value="YD"/>
</dbReference>
<dbReference type="NCBIfam" id="TIGR01643">
    <property type="entry name" value="YD_repeat_2x"/>
    <property type="match status" value="3"/>
</dbReference>
<dbReference type="InterPro" id="IPR031325">
    <property type="entry name" value="RHS_repeat"/>
</dbReference>
<dbReference type="PANTHER" id="PTHR32305:SF15">
    <property type="entry name" value="PROTEIN RHSA-RELATED"/>
    <property type="match status" value="1"/>
</dbReference>
<proteinExistence type="predicted"/>
<feature type="region of interest" description="Disordered" evidence="2">
    <location>
        <begin position="1462"/>
        <end position="1484"/>
    </location>
</feature>
<feature type="region of interest" description="Disordered" evidence="2">
    <location>
        <begin position="2539"/>
        <end position="2578"/>
    </location>
</feature>
<dbReference type="PANTHER" id="PTHR32305">
    <property type="match status" value="1"/>
</dbReference>
<dbReference type="InterPro" id="IPR050708">
    <property type="entry name" value="T6SS_VgrG/RHS"/>
</dbReference>
<feature type="non-terminal residue" evidence="5">
    <location>
        <position position="2578"/>
    </location>
</feature>
<feature type="region of interest" description="Disordered" evidence="2">
    <location>
        <begin position="66"/>
        <end position="92"/>
    </location>
</feature>
<feature type="compositionally biased region" description="Polar residues" evidence="2">
    <location>
        <begin position="74"/>
        <end position="85"/>
    </location>
</feature>
<dbReference type="Gene3D" id="2.60.40.10">
    <property type="entry name" value="Immunoglobulins"/>
    <property type="match status" value="1"/>
</dbReference>
<dbReference type="InterPro" id="IPR013783">
    <property type="entry name" value="Ig-like_fold"/>
</dbReference>
<dbReference type="Pfam" id="PF25275">
    <property type="entry name" value="Golvesin_C"/>
    <property type="match status" value="1"/>
</dbReference>
<organism evidence="5 6">
    <name type="scientific">Croceifilum oryzae</name>
    <dbReference type="NCBI Taxonomy" id="1553429"/>
    <lineage>
        <taxon>Bacteria</taxon>
        <taxon>Bacillati</taxon>
        <taxon>Bacillota</taxon>
        <taxon>Bacilli</taxon>
        <taxon>Bacillales</taxon>
        <taxon>Thermoactinomycetaceae</taxon>
        <taxon>Croceifilum</taxon>
    </lineage>
</organism>
<accession>A0AAJ1THX8</accession>